<dbReference type="GO" id="GO:0016192">
    <property type="term" value="P:vesicle-mediated transport"/>
    <property type="evidence" value="ECO:0007669"/>
    <property type="project" value="InterPro"/>
</dbReference>
<dbReference type="SUPFAM" id="SSF56815">
    <property type="entry name" value="Sec1/munc18-like (SM) proteins"/>
    <property type="match status" value="1"/>
</dbReference>
<organism evidence="2 3">
    <name type="scientific">Pneumocystis jirovecii (strain RU7)</name>
    <name type="common">Human pneumocystis pneumonia agent</name>
    <dbReference type="NCBI Taxonomy" id="1408657"/>
    <lineage>
        <taxon>Eukaryota</taxon>
        <taxon>Fungi</taxon>
        <taxon>Dikarya</taxon>
        <taxon>Ascomycota</taxon>
        <taxon>Taphrinomycotina</taxon>
        <taxon>Pneumocystomycetes</taxon>
        <taxon>Pneumocystaceae</taxon>
        <taxon>Pneumocystis</taxon>
    </lineage>
</organism>
<comment type="caution">
    <text evidence="2">The sequence shown here is derived from an EMBL/GenBank/DDBJ whole genome shotgun (WGS) entry which is preliminary data.</text>
</comment>
<dbReference type="Proteomes" id="UP000053447">
    <property type="component" value="Unassembled WGS sequence"/>
</dbReference>
<dbReference type="OrthoDB" id="10262287at2759"/>
<reference evidence="3" key="1">
    <citation type="journal article" date="2016" name="Nat. Commun.">
        <title>Genome analysis of three Pneumocystis species reveals adaptation mechanisms to life exclusively in mammalian hosts.</title>
        <authorList>
            <person name="Ma L."/>
            <person name="Chen Z."/>
            <person name="Huang D.W."/>
            <person name="Kutty G."/>
            <person name="Ishihara M."/>
            <person name="Wang H."/>
            <person name="Abouelleil A."/>
            <person name="Bishop L."/>
            <person name="Davey E."/>
            <person name="Deng R."/>
            <person name="Deng X."/>
            <person name="Fan L."/>
            <person name="Fantoni G."/>
            <person name="Fitzgerald M."/>
            <person name="Gogineni E."/>
            <person name="Goldberg J.M."/>
            <person name="Handley G."/>
            <person name="Hu X."/>
            <person name="Huber C."/>
            <person name="Jiao X."/>
            <person name="Jones K."/>
            <person name="Levin J.Z."/>
            <person name="Liu Y."/>
            <person name="Macdonald P."/>
            <person name="Melnikov A."/>
            <person name="Raley C."/>
            <person name="Sassi M."/>
            <person name="Sherman B.T."/>
            <person name="Song X."/>
            <person name="Sykes S."/>
            <person name="Tran B."/>
            <person name="Walsh L."/>
            <person name="Xia Y."/>
            <person name="Yang J."/>
            <person name="Young S."/>
            <person name="Zeng Q."/>
            <person name="Zheng X."/>
            <person name="Stephens R."/>
            <person name="Nusbaum C."/>
            <person name="Birren B.W."/>
            <person name="Azadi P."/>
            <person name="Lempicki R.A."/>
            <person name="Cuomo C.A."/>
            <person name="Kovacs J.A."/>
        </authorList>
    </citation>
    <scope>NUCLEOTIDE SEQUENCE [LARGE SCALE GENOMIC DNA]</scope>
    <source>
        <strain evidence="3">RU7</strain>
    </source>
</reference>
<dbReference type="InterPro" id="IPR001619">
    <property type="entry name" value="Sec1-like"/>
</dbReference>
<dbReference type="eggNOG" id="KOG1302">
    <property type="taxonomic scope" value="Eukaryota"/>
</dbReference>
<dbReference type="Pfam" id="PF00995">
    <property type="entry name" value="Sec1"/>
    <property type="match status" value="1"/>
</dbReference>
<dbReference type="AlphaFoldDB" id="A0A0W4ZTV2"/>
<dbReference type="GeneID" id="28939582"/>
<dbReference type="STRING" id="1408657.A0A0W4ZTV2"/>
<evidence type="ECO:0000256" key="1">
    <source>
        <dbReference type="ARBA" id="ARBA00009884"/>
    </source>
</evidence>
<name>A0A0W4ZTV2_PNEJ7</name>
<dbReference type="InterPro" id="IPR036045">
    <property type="entry name" value="Sec1-like_sf"/>
</dbReference>
<dbReference type="InterPro" id="IPR043155">
    <property type="entry name" value="VPS33_dom3b"/>
</dbReference>
<dbReference type="Gene3D" id="3.40.50.2060">
    <property type="match status" value="1"/>
</dbReference>
<evidence type="ECO:0008006" key="4">
    <source>
        <dbReference type="Google" id="ProtNLM"/>
    </source>
</evidence>
<dbReference type="Gene3D" id="1.25.40.850">
    <property type="match status" value="1"/>
</dbReference>
<dbReference type="InterPro" id="IPR027482">
    <property type="entry name" value="Sec1-like_dom2"/>
</dbReference>
<dbReference type="PANTHER" id="PTHR11679">
    <property type="entry name" value="VESICLE PROTEIN SORTING-ASSOCIATED"/>
    <property type="match status" value="1"/>
</dbReference>
<keyword evidence="3" id="KW-1185">Reference proteome</keyword>
<dbReference type="Gene3D" id="3.90.830.10">
    <property type="entry name" value="Syntaxin Binding Protein 1, Chain A, domain 2"/>
    <property type="match status" value="1"/>
</dbReference>
<dbReference type="VEuPathDB" id="FungiDB:T551_01064"/>
<protein>
    <recommendedName>
        <fullName evidence="4">Vacuolar protein sorting-associated protein 33A</fullName>
    </recommendedName>
</protein>
<proteinExistence type="inferred from homology"/>
<comment type="similarity">
    <text evidence="1">Belongs to the STXBP/unc-18/SEC1 family.</text>
</comment>
<dbReference type="InterPro" id="IPR043154">
    <property type="entry name" value="Sec-1-like_dom1"/>
</dbReference>
<evidence type="ECO:0000313" key="2">
    <source>
        <dbReference type="EMBL" id="KTW31803.1"/>
    </source>
</evidence>
<dbReference type="EMBL" id="LFWA01000004">
    <property type="protein sequence ID" value="KTW31803.1"/>
    <property type="molecule type" value="Genomic_DNA"/>
</dbReference>
<sequence>MLEKRIDIEKIKKDNIKAFLSALDSVCGKKTLILDRYLSGPIGLLAKFSVLQEHGVDKVFWLSKEVPSSIFPKLYICRPTIANMYLVSAQVRSERDLKTFNSTLYLVSRRTSTCDKILEEEGVIGDLVIGSFPLWMIPFEEDLISLELKDSFKEIYMEGNVAAIYHSAHVLMEIQATYGLFPQILGKGDKAKQLKDLLFRLRQEYSLEHPSNACIHNISAIIDSLIIIDRELDLITPLMTQLTYEGLIDEIYGIKSSYTEVSSSLISNLNIQNNTQTLASSNLVDQDFQKKKVLLNSSDKIFNALRDNNFSTIGTRLNKIAKQLFDDYEERYQAKTVSQIRDFVSKLGNLQLDHKLLKFHIALTEDIMNITSSETFLKVLEIQQNLISNINNSRNSLEELLSKNIPIATVLRLICLESVIFGGIQSKDLENLKRELIHAYGYKCIVAFPILERTGLLCPRTSNSYKTYNSINKAFRLIVSDINEQNPDDISYVYSGYAPLSIRIVQCVIQKYLLKSNFKQKNPLSSWEGFEDSLKMLKGQLFNETQEEDSQIVGVKKLPRTQEKKTTIVFFLGGCTFTEIAALRFIAKQEKDSREIIIITTSIINGNIIVESALPIMS</sequence>
<dbReference type="RefSeq" id="XP_018230495.1">
    <property type="nucleotide sequence ID" value="XM_018373327.1"/>
</dbReference>
<dbReference type="InterPro" id="IPR043127">
    <property type="entry name" value="Sec-1-like_dom3a"/>
</dbReference>
<dbReference type="Gene3D" id="3.40.50.1910">
    <property type="match status" value="1"/>
</dbReference>
<evidence type="ECO:0000313" key="3">
    <source>
        <dbReference type="Proteomes" id="UP000053447"/>
    </source>
</evidence>
<accession>A0A0W4ZTV2</accession>
<gene>
    <name evidence="2" type="ORF">T551_01064</name>
</gene>